<dbReference type="RefSeq" id="WP_166919566.1">
    <property type="nucleotide sequence ID" value="NZ_JAASRN010000002.1"/>
</dbReference>
<keyword evidence="2" id="KW-1185">Reference proteome</keyword>
<dbReference type="EMBL" id="JAASRN010000002">
    <property type="protein sequence ID" value="NIK74163.1"/>
    <property type="molecule type" value="Genomic_DNA"/>
</dbReference>
<protein>
    <submittedName>
        <fullName evidence="1">Uncharacterized protein</fullName>
    </submittedName>
</protein>
<dbReference type="Proteomes" id="UP000537126">
    <property type="component" value="Unassembled WGS sequence"/>
</dbReference>
<accession>A0A846MRH9</accession>
<comment type="caution">
    <text evidence="1">The sequence shown here is derived from an EMBL/GenBank/DDBJ whole genome shotgun (WGS) entry which is preliminary data.</text>
</comment>
<evidence type="ECO:0000313" key="2">
    <source>
        <dbReference type="Proteomes" id="UP000537126"/>
    </source>
</evidence>
<sequence length="141" mass="16805">MQSLPQKIIIWSFLSYLWMLGTAHQCSKKSQQNTSVAQDNSYQSMLFQTEWVHAREQDQNGMEVYVKEGSKLPPARFRERMKFDEDGTFHWLMLAPNDAHKMNKGSWEKIDNNKVRVRIDDKQWTIEFKEISPERIVIIRQ</sequence>
<gene>
    <name evidence="1" type="ORF">FHS56_001676</name>
</gene>
<organism evidence="1 2">
    <name type="scientific">Thermonema lapsum</name>
    <dbReference type="NCBI Taxonomy" id="28195"/>
    <lineage>
        <taxon>Bacteria</taxon>
        <taxon>Pseudomonadati</taxon>
        <taxon>Bacteroidota</taxon>
        <taxon>Cytophagia</taxon>
        <taxon>Cytophagales</taxon>
        <taxon>Thermonemataceae</taxon>
        <taxon>Thermonema</taxon>
    </lineage>
</organism>
<proteinExistence type="predicted"/>
<evidence type="ECO:0000313" key="1">
    <source>
        <dbReference type="EMBL" id="NIK74163.1"/>
    </source>
</evidence>
<dbReference type="AlphaFoldDB" id="A0A846MRH9"/>
<name>A0A846MRH9_9BACT</name>
<reference evidence="1 2" key="1">
    <citation type="submission" date="2020-03" db="EMBL/GenBank/DDBJ databases">
        <title>Genomic Encyclopedia of Type Strains, Phase IV (KMG-IV): sequencing the most valuable type-strain genomes for metagenomic binning, comparative biology and taxonomic classification.</title>
        <authorList>
            <person name="Goeker M."/>
        </authorList>
    </citation>
    <scope>NUCLEOTIDE SEQUENCE [LARGE SCALE GENOMIC DNA]</scope>
    <source>
        <strain evidence="1 2">DSM 5718</strain>
    </source>
</reference>